<dbReference type="SUPFAM" id="SSF158472">
    <property type="entry name" value="HAMP domain-like"/>
    <property type="match status" value="1"/>
</dbReference>
<dbReference type="PROSITE" id="PS50885">
    <property type="entry name" value="HAMP"/>
    <property type="match status" value="1"/>
</dbReference>
<keyword evidence="6 11" id="KW-0812">Transmembrane</keyword>
<dbReference type="Pfam" id="PF00672">
    <property type="entry name" value="HAMP"/>
    <property type="match status" value="1"/>
</dbReference>
<dbReference type="InterPro" id="IPR005467">
    <property type="entry name" value="His_kinase_dom"/>
</dbReference>
<gene>
    <name evidence="16" type="primary">walK</name>
    <name evidence="16" type="ORF">H9808_05745</name>
</gene>
<proteinExistence type="predicted"/>
<dbReference type="EC" id="2.7.13.3" evidence="3"/>
<dbReference type="InterPro" id="IPR003594">
    <property type="entry name" value="HATPase_dom"/>
</dbReference>
<evidence type="ECO:0000256" key="7">
    <source>
        <dbReference type="ARBA" id="ARBA00022777"/>
    </source>
</evidence>
<dbReference type="Pfam" id="PF13426">
    <property type="entry name" value="PAS_9"/>
    <property type="match status" value="1"/>
</dbReference>
<dbReference type="Proteomes" id="UP000824106">
    <property type="component" value="Unassembled WGS sequence"/>
</dbReference>
<dbReference type="FunFam" id="3.30.565.10:FF:000006">
    <property type="entry name" value="Sensor histidine kinase WalK"/>
    <property type="match status" value="1"/>
</dbReference>
<dbReference type="CDD" id="cd06225">
    <property type="entry name" value="HAMP"/>
    <property type="match status" value="1"/>
</dbReference>
<feature type="domain" description="PAC" evidence="14">
    <location>
        <begin position="334"/>
        <end position="387"/>
    </location>
</feature>
<feature type="domain" description="HAMP" evidence="15">
    <location>
        <begin position="212"/>
        <end position="264"/>
    </location>
</feature>
<dbReference type="InterPro" id="IPR000014">
    <property type="entry name" value="PAS"/>
</dbReference>
<keyword evidence="5 16" id="KW-0808">Transferase</keyword>
<dbReference type="InterPro" id="IPR003661">
    <property type="entry name" value="HisK_dim/P_dom"/>
</dbReference>
<keyword evidence="4" id="KW-0597">Phosphoprotein</keyword>
<dbReference type="SMART" id="SM00387">
    <property type="entry name" value="HATPase_c"/>
    <property type="match status" value="1"/>
</dbReference>
<evidence type="ECO:0000259" key="13">
    <source>
        <dbReference type="PROSITE" id="PS50112"/>
    </source>
</evidence>
<dbReference type="GO" id="GO:0016036">
    <property type="term" value="P:cellular response to phosphate starvation"/>
    <property type="evidence" value="ECO:0007669"/>
    <property type="project" value="TreeGrafter"/>
</dbReference>
<evidence type="ECO:0000259" key="15">
    <source>
        <dbReference type="PROSITE" id="PS50885"/>
    </source>
</evidence>
<dbReference type="SUPFAM" id="SSF47384">
    <property type="entry name" value="Homodimeric domain of signal transducing histidine kinase"/>
    <property type="match status" value="1"/>
</dbReference>
<dbReference type="InterPro" id="IPR036890">
    <property type="entry name" value="HATPase_C_sf"/>
</dbReference>
<evidence type="ECO:0000256" key="10">
    <source>
        <dbReference type="ARBA" id="ARBA00023136"/>
    </source>
</evidence>
<feature type="domain" description="PAS" evidence="13">
    <location>
        <begin position="269"/>
        <end position="334"/>
    </location>
</feature>
<dbReference type="InterPro" id="IPR000700">
    <property type="entry name" value="PAS-assoc_C"/>
</dbReference>
<dbReference type="SUPFAM" id="SSF55874">
    <property type="entry name" value="ATPase domain of HSP90 chaperone/DNA topoisomerase II/histidine kinase"/>
    <property type="match status" value="1"/>
</dbReference>
<evidence type="ECO:0000313" key="17">
    <source>
        <dbReference type="Proteomes" id="UP000824106"/>
    </source>
</evidence>
<dbReference type="SUPFAM" id="SSF55785">
    <property type="entry name" value="PYP-like sensor domain (PAS domain)"/>
    <property type="match status" value="1"/>
</dbReference>
<evidence type="ECO:0000256" key="6">
    <source>
        <dbReference type="ARBA" id="ARBA00022692"/>
    </source>
</evidence>
<evidence type="ECO:0000259" key="14">
    <source>
        <dbReference type="PROSITE" id="PS50113"/>
    </source>
</evidence>
<dbReference type="GO" id="GO:0004721">
    <property type="term" value="F:phosphoprotein phosphatase activity"/>
    <property type="evidence" value="ECO:0007669"/>
    <property type="project" value="TreeGrafter"/>
</dbReference>
<comment type="subcellular location">
    <subcellularLocation>
        <location evidence="2">Membrane</location>
    </subcellularLocation>
</comment>
<reference evidence="16" key="2">
    <citation type="submission" date="2021-04" db="EMBL/GenBank/DDBJ databases">
        <authorList>
            <person name="Gilroy R."/>
        </authorList>
    </citation>
    <scope>NUCLEOTIDE SEQUENCE</scope>
    <source>
        <strain evidence="16">CHK169-4300</strain>
    </source>
</reference>
<evidence type="ECO:0000256" key="1">
    <source>
        <dbReference type="ARBA" id="ARBA00000085"/>
    </source>
</evidence>
<dbReference type="Gene3D" id="1.10.8.500">
    <property type="entry name" value="HAMP domain in histidine kinase"/>
    <property type="match status" value="1"/>
</dbReference>
<dbReference type="CDD" id="cd00075">
    <property type="entry name" value="HATPase"/>
    <property type="match status" value="1"/>
</dbReference>
<dbReference type="SMART" id="SM00304">
    <property type="entry name" value="HAMP"/>
    <property type="match status" value="1"/>
</dbReference>
<keyword evidence="8 11" id="KW-1133">Transmembrane helix</keyword>
<dbReference type="Gene3D" id="1.10.287.130">
    <property type="match status" value="1"/>
</dbReference>
<dbReference type="EMBL" id="DXAZ01000086">
    <property type="protein sequence ID" value="HIZ71253.1"/>
    <property type="molecule type" value="Genomic_DNA"/>
</dbReference>
<dbReference type="NCBIfam" id="NF033092">
    <property type="entry name" value="HK_WalK"/>
    <property type="match status" value="1"/>
</dbReference>
<dbReference type="InterPro" id="IPR035965">
    <property type="entry name" value="PAS-like_dom_sf"/>
</dbReference>
<dbReference type="AlphaFoldDB" id="A0A9D2G283"/>
<dbReference type="SMART" id="SM00388">
    <property type="entry name" value="HisKA"/>
    <property type="match status" value="1"/>
</dbReference>
<dbReference type="InterPro" id="IPR049814">
    <property type="entry name" value="Resp_reg_WalK"/>
</dbReference>
<dbReference type="FunFam" id="1.10.287.130:FF:000001">
    <property type="entry name" value="Two-component sensor histidine kinase"/>
    <property type="match status" value="1"/>
</dbReference>
<dbReference type="PROSITE" id="PS50112">
    <property type="entry name" value="PAS"/>
    <property type="match status" value="1"/>
</dbReference>
<evidence type="ECO:0000256" key="11">
    <source>
        <dbReference type="SAM" id="Phobius"/>
    </source>
</evidence>
<evidence type="ECO:0000259" key="12">
    <source>
        <dbReference type="PROSITE" id="PS50109"/>
    </source>
</evidence>
<dbReference type="SMART" id="SM00091">
    <property type="entry name" value="PAS"/>
    <property type="match status" value="1"/>
</dbReference>
<dbReference type="InterPro" id="IPR004358">
    <property type="entry name" value="Sig_transdc_His_kin-like_C"/>
</dbReference>
<comment type="catalytic activity">
    <reaction evidence="1">
        <text>ATP + protein L-histidine = ADP + protein N-phospho-L-histidine.</text>
        <dbReference type="EC" id="2.7.13.3"/>
    </reaction>
</comment>
<feature type="domain" description="Histidine kinase" evidence="12">
    <location>
        <begin position="391"/>
        <end position="614"/>
    </location>
</feature>
<comment type="caution">
    <text evidence="16">The sequence shown here is derived from an EMBL/GenBank/DDBJ whole genome shotgun (WGS) entry which is preliminary data.</text>
</comment>
<reference evidence="16" key="1">
    <citation type="journal article" date="2021" name="PeerJ">
        <title>Extensive microbial diversity within the chicken gut microbiome revealed by metagenomics and culture.</title>
        <authorList>
            <person name="Gilroy R."/>
            <person name="Ravi A."/>
            <person name="Getino M."/>
            <person name="Pursley I."/>
            <person name="Horton D.L."/>
            <person name="Alikhan N.F."/>
            <person name="Baker D."/>
            <person name="Gharbi K."/>
            <person name="Hall N."/>
            <person name="Watson M."/>
            <person name="Adriaenssens E.M."/>
            <person name="Foster-Nyarko E."/>
            <person name="Jarju S."/>
            <person name="Secka A."/>
            <person name="Antonio M."/>
            <person name="Oren A."/>
            <person name="Chaudhuri R.R."/>
            <person name="La Ragione R."/>
            <person name="Hildebrand F."/>
            <person name="Pallen M.J."/>
        </authorList>
    </citation>
    <scope>NUCLEOTIDE SEQUENCE</scope>
    <source>
        <strain evidence="16">CHK169-4300</strain>
    </source>
</reference>
<dbReference type="InterPro" id="IPR003660">
    <property type="entry name" value="HAMP_dom"/>
</dbReference>
<keyword evidence="10 11" id="KW-0472">Membrane</keyword>
<sequence length="623" mass="70112">MMKKIRFYHTLNAKIVIIIAMVIIFALQLMGANFITQTEKQLISNFQETQKLQMNFLENSFAPYLEMHENPDEASEDIDPEEEINALISDFSGTGITSLIVVDSSFVVIGNSDTIQQVEVGQLLNDEDVRTTILQGSSSSKQIINSQLNARRWRMVEPVYSSGDSQAVIGAIVMESNIESIYEQITDITLIFLRASLIAILLSSILANMVSKAITEPIKEMQIKAKAIAEGDYSGDVTIYGNDEIGLLAQNINELSEEVETGQQRIEAERQRLDSVLSNMSEGVIATNRRGELDVANNMASQMLNLSRDELAGQNILALLEIEEDYSLRDLVDQKEDITLNIESEEEETLLRASFSVIQADSGYISGIVCVLRDVTEEEKVEEERKEFVSNVSHELRTPLTSMRSYIEALIDGAWKDPELAPRFLDVAQSETDRMIRMIQDLLHLSRIDAGKSELQKELIDITALFTQVLTRFDMLLDSEEYRFKNYKIVKNIIDEAIFVDVDSDKIVQVLDNVMNNAIKYSPEGGKITCSMSLKDNQVLISVSDEGIGIPTEDLAHIFDRFYRVDRARSRAMGGTGLGLAISREVIEQHGGEIWAESVDRNGTTFYIALPYVPYEEEEWGWD</sequence>
<keyword evidence="7 16" id="KW-0418">Kinase</keyword>
<dbReference type="GO" id="GO:0000155">
    <property type="term" value="F:phosphorelay sensor kinase activity"/>
    <property type="evidence" value="ECO:0007669"/>
    <property type="project" value="InterPro"/>
</dbReference>
<dbReference type="PROSITE" id="PS50109">
    <property type="entry name" value="HIS_KIN"/>
    <property type="match status" value="1"/>
</dbReference>
<dbReference type="NCBIfam" id="TIGR00229">
    <property type="entry name" value="sensory_box"/>
    <property type="match status" value="1"/>
</dbReference>
<dbReference type="PROSITE" id="PS50113">
    <property type="entry name" value="PAC"/>
    <property type="match status" value="1"/>
</dbReference>
<dbReference type="Gene3D" id="3.30.565.10">
    <property type="entry name" value="Histidine kinase-like ATPase, C-terminal domain"/>
    <property type="match status" value="1"/>
</dbReference>
<dbReference type="InterPro" id="IPR036097">
    <property type="entry name" value="HisK_dim/P_sf"/>
</dbReference>
<name>A0A9D2G283_9LACT</name>
<evidence type="ECO:0000256" key="2">
    <source>
        <dbReference type="ARBA" id="ARBA00004370"/>
    </source>
</evidence>
<dbReference type="PANTHER" id="PTHR45453:SF1">
    <property type="entry name" value="PHOSPHATE REGULON SENSOR PROTEIN PHOR"/>
    <property type="match status" value="1"/>
</dbReference>
<dbReference type="Pfam" id="PF00512">
    <property type="entry name" value="HisKA"/>
    <property type="match status" value="1"/>
</dbReference>
<evidence type="ECO:0000256" key="5">
    <source>
        <dbReference type="ARBA" id="ARBA00022679"/>
    </source>
</evidence>
<dbReference type="Gene3D" id="3.30.450.20">
    <property type="entry name" value="PAS domain"/>
    <property type="match status" value="2"/>
</dbReference>
<protein>
    <recommendedName>
        <fullName evidence="3">histidine kinase</fullName>
        <ecNumber evidence="3">2.7.13.3</ecNumber>
    </recommendedName>
</protein>
<dbReference type="InterPro" id="IPR057640">
    <property type="entry name" value="Cache_WalK"/>
</dbReference>
<dbReference type="CDD" id="cd00082">
    <property type="entry name" value="HisKA"/>
    <property type="match status" value="1"/>
</dbReference>
<accession>A0A9D2G283</accession>
<organism evidence="16 17">
    <name type="scientific">Candidatus Atopostipes pullistercoris</name>
    <dbReference type="NCBI Taxonomy" id="2838467"/>
    <lineage>
        <taxon>Bacteria</taxon>
        <taxon>Bacillati</taxon>
        <taxon>Bacillota</taxon>
        <taxon>Bacilli</taxon>
        <taxon>Lactobacillales</taxon>
        <taxon>Carnobacteriaceae</taxon>
        <taxon>Atopostipes</taxon>
    </lineage>
</organism>
<evidence type="ECO:0000256" key="3">
    <source>
        <dbReference type="ARBA" id="ARBA00012438"/>
    </source>
</evidence>
<dbReference type="Pfam" id="PF23846">
    <property type="entry name" value="Cache_WalK"/>
    <property type="match status" value="1"/>
</dbReference>
<dbReference type="Pfam" id="PF02518">
    <property type="entry name" value="HATPase_c"/>
    <property type="match status" value="1"/>
</dbReference>
<feature type="transmembrane region" description="Helical" evidence="11">
    <location>
        <begin position="12"/>
        <end position="35"/>
    </location>
</feature>
<evidence type="ECO:0000256" key="9">
    <source>
        <dbReference type="ARBA" id="ARBA00023012"/>
    </source>
</evidence>
<evidence type="ECO:0000256" key="4">
    <source>
        <dbReference type="ARBA" id="ARBA00022553"/>
    </source>
</evidence>
<dbReference type="PRINTS" id="PR00344">
    <property type="entry name" value="BCTRLSENSOR"/>
</dbReference>
<dbReference type="GO" id="GO:0005886">
    <property type="term" value="C:plasma membrane"/>
    <property type="evidence" value="ECO:0007669"/>
    <property type="project" value="TreeGrafter"/>
</dbReference>
<evidence type="ECO:0000313" key="16">
    <source>
        <dbReference type="EMBL" id="HIZ71253.1"/>
    </source>
</evidence>
<keyword evidence="9" id="KW-0902">Two-component regulatory system</keyword>
<dbReference type="CDD" id="cd00130">
    <property type="entry name" value="PAS"/>
    <property type="match status" value="1"/>
</dbReference>
<evidence type="ECO:0000256" key="8">
    <source>
        <dbReference type="ARBA" id="ARBA00022989"/>
    </source>
</evidence>
<dbReference type="PANTHER" id="PTHR45453">
    <property type="entry name" value="PHOSPHATE REGULON SENSOR PROTEIN PHOR"/>
    <property type="match status" value="1"/>
</dbReference>
<dbReference type="InterPro" id="IPR050351">
    <property type="entry name" value="BphY/WalK/GraS-like"/>
</dbReference>